<dbReference type="PANTHER" id="PTHR35089">
    <property type="entry name" value="CHAPERONE PROTEIN SKP"/>
    <property type="match status" value="1"/>
</dbReference>
<name>A0A6L6TNR9_9FIRM</name>
<evidence type="ECO:0000313" key="3">
    <source>
        <dbReference type="EMBL" id="MBF1128588.1"/>
    </source>
</evidence>
<protein>
    <submittedName>
        <fullName evidence="3">OmpH family outer membrane protein</fullName>
    </submittedName>
</protein>
<dbReference type="GO" id="GO:0005829">
    <property type="term" value="C:cytosol"/>
    <property type="evidence" value="ECO:0007669"/>
    <property type="project" value="TreeGrafter"/>
</dbReference>
<evidence type="ECO:0000256" key="1">
    <source>
        <dbReference type="ARBA" id="ARBA00009091"/>
    </source>
</evidence>
<organism evidence="3 4">
    <name type="scientific">Dialister invisus</name>
    <dbReference type="NCBI Taxonomy" id="218538"/>
    <lineage>
        <taxon>Bacteria</taxon>
        <taxon>Bacillati</taxon>
        <taxon>Bacillota</taxon>
        <taxon>Negativicutes</taxon>
        <taxon>Veillonellales</taxon>
        <taxon>Veillonellaceae</taxon>
        <taxon>Dialister</taxon>
    </lineage>
</organism>
<sequence>MRKTILRKLACIGLLVAAAAVSACGSANKVAVVDVQKVQQDSAKIQAIQKEITDKNAEIQNRLTTDSQAGLSDEDMQKKVQEAQQERMIFVQSKQKQIQSMVETQSAAVAKEKNIGIVMHKRVVPAGAVDITDEVLKKLNGVSDPSSTDKK</sequence>
<accession>A0A6L6TNR9</accession>
<proteinExistence type="inferred from homology"/>
<comment type="caution">
    <text evidence="3">The sequence shown here is derived from an EMBL/GenBank/DDBJ whole genome shotgun (WGS) entry which is preliminary data.</text>
</comment>
<dbReference type="Gene3D" id="3.30.910.20">
    <property type="entry name" value="Skp domain"/>
    <property type="match status" value="1"/>
</dbReference>
<evidence type="ECO:0000256" key="2">
    <source>
        <dbReference type="ARBA" id="ARBA00022729"/>
    </source>
</evidence>
<keyword evidence="2" id="KW-0732">Signal</keyword>
<dbReference type="SUPFAM" id="SSF111384">
    <property type="entry name" value="OmpH-like"/>
    <property type="match status" value="1"/>
</dbReference>
<dbReference type="RefSeq" id="WP_022027183.1">
    <property type="nucleotide sequence ID" value="NZ_CATVTA010000001.1"/>
</dbReference>
<dbReference type="SMART" id="SM00935">
    <property type="entry name" value="OmpH"/>
    <property type="match status" value="1"/>
</dbReference>
<dbReference type="AlphaFoldDB" id="A0A6L6TNR9"/>
<dbReference type="GO" id="GO:0051082">
    <property type="term" value="F:unfolded protein binding"/>
    <property type="evidence" value="ECO:0007669"/>
    <property type="project" value="InterPro"/>
</dbReference>
<dbReference type="GO" id="GO:0050821">
    <property type="term" value="P:protein stabilization"/>
    <property type="evidence" value="ECO:0007669"/>
    <property type="project" value="TreeGrafter"/>
</dbReference>
<gene>
    <name evidence="3" type="ORF">HXL70_00860</name>
</gene>
<dbReference type="InterPro" id="IPR024930">
    <property type="entry name" value="Skp_dom_sf"/>
</dbReference>
<reference evidence="3" key="1">
    <citation type="submission" date="2020-04" db="EMBL/GenBank/DDBJ databases">
        <title>Deep metagenomics examines the oral microbiome during advanced dental caries in children, revealing novel taxa and co-occurrences with host molecules.</title>
        <authorList>
            <person name="Baker J.L."/>
            <person name="Morton J.T."/>
            <person name="Dinis M."/>
            <person name="Alvarez R."/>
            <person name="Tran N.C."/>
            <person name="Knight R."/>
            <person name="Edlund A."/>
        </authorList>
    </citation>
    <scope>NUCLEOTIDE SEQUENCE</scope>
    <source>
        <strain evidence="3">JCVI_32_bin.14</strain>
    </source>
</reference>
<dbReference type="InterPro" id="IPR005632">
    <property type="entry name" value="Chaperone_Skp"/>
</dbReference>
<dbReference type="PANTHER" id="PTHR35089:SF1">
    <property type="entry name" value="CHAPERONE PROTEIN SKP"/>
    <property type="match status" value="1"/>
</dbReference>
<evidence type="ECO:0000313" key="4">
    <source>
        <dbReference type="Proteomes" id="UP000757890"/>
    </source>
</evidence>
<dbReference type="Proteomes" id="UP000757890">
    <property type="component" value="Unassembled WGS sequence"/>
</dbReference>
<dbReference type="PROSITE" id="PS51257">
    <property type="entry name" value="PROKAR_LIPOPROTEIN"/>
    <property type="match status" value="1"/>
</dbReference>
<dbReference type="EMBL" id="JABZMK010000001">
    <property type="protein sequence ID" value="MBF1128588.1"/>
    <property type="molecule type" value="Genomic_DNA"/>
</dbReference>
<comment type="similarity">
    <text evidence="1">Belongs to the Skp family.</text>
</comment>